<sequence length="124" mass="13764">MPSSMFSTPFPCPPPPRQQHDPRPWHIDRRFIKKTQSSPDTSLSAGLFFYPPTSPHRLHHINIISVTTTITITTTSSTTTIASQRREESLLPNLLASTLVNCSITTVSEESSRSYTATLPLSVL</sequence>
<organism evidence="2 3">
    <name type="scientific">Portunus trituberculatus</name>
    <name type="common">Swimming crab</name>
    <name type="synonym">Neptunus trituberculatus</name>
    <dbReference type="NCBI Taxonomy" id="210409"/>
    <lineage>
        <taxon>Eukaryota</taxon>
        <taxon>Metazoa</taxon>
        <taxon>Ecdysozoa</taxon>
        <taxon>Arthropoda</taxon>
        <taxon>Crustacea</taxon>
        <taxon>Multicrustacea</taxon>
        <taxon>Malacostraca</taxon>
        <taxon>Eumalacostraca</taxon>
        <taxon>Eucarida</taxon>
        <taxon>Decapoda</taxon>
        <taxon>Pleocyemata</taxon>
        <taxon>Brachyura</taxon>
        <taxon>Eubrachyura</taxon>
        <taxon>Portunoidea</taxon>
        <taxon>Portunidae</taxon>
        <taxon>Portuninae</taxon>
        <taxon>Portunus</taxon>
    </lineage>
</organism>
<comment type="caution">
    <text evidence="2">The sequence shown here is derived from an EMBL/GenBank/DDBJ whole genome shotgun (WGS) entry which is preliminary data.</text>
</comment>
<accession>A0A5B7FWC2</accession>
<reference evidence="2 3" key="1">
    <citation type="submission" date="2019-05" db="EMBL/GenBank/DDBJ databases">
        <title>Another draft genome of Portunus trituberculatus and its Hox gene families provides insights of decapod evolution.</title>
        <authorList>
            <person name="Jeong J.-H."/>
            <person name="Song I."/>
            <person name="Kim S."/>
            <person name="Choi T."/>
            <person name="Kim D."/>
            <person name="Ryu S."/>
            <person name="Kim W."/>
        </authorList>
    </citation>
    <scope>NUCLEOTIDE SEQUENCE [LARGE SCALE GENOMIC DNA]</scope>
    <source>
        <tissue evidence="2">Muscle</tissue>
    </source>
</reference>
<name>A0A5B7FWC2_PORTR</name>
<evidence type="ECO:0000313" key="3">
    <source>
        <dbReference type="Proteomes" id="UP000324222"/>
    </source>
</evidence>
<dbReference type="Proteomes" id="UP000324222">
    <property type="component" value="Unassembled WGS sequence"/>
</dbReference>
<dbReference type="EMBL" id="VSRR010008781">
    <property type="protein sequence ID" value="MPC49293.1"/>
    <property type="molecule type" value="Genomic_DNA"/>
</dbReference>
<gene>
    <name evidence="2" type="ORF">E2C01_043091</name>
</gene>
<keyword evidence="3" id="KW-1185">Reference proteome</keyword>
<protein>
    <submittedName>
        <fullName evidence="2">Uncharacterized protein</fullName>
    </submittedName>
</protein>
<feature type="region of interest" description="Disordered" evidence="1">
    <location>
        <begin position="1"/>
        <end position="25"/>
    </location>
</feature>
<proteinExistence type="predicted"/>
<dbReference type="AlphaFoldDB" id="A0A5B7FWC2"/>
<evidence type="ECO:0000313" key="2">
    <source>
        <dbReference type="EMBL" id="MPC49293.1"/>
    </source>
</evidence>
<evidence type="ECO:0000256" key="1">
    <source>
        <dbReference type="SAM" id="MobiDB-lite"/>
    </source>
</evidence>